<dbReference type="FunFam" id="3.30.160.60:FF:000446">
    <property type="entry name" value="Zinc finger protein"/>
    <property type="match status" value="1"/>
</dbReference>
<evidence type="ECO:0000256" key="3">
    <source>
        <dbReference type="ARBA" id="ARBA00022833"/>
    </source>
</evidence>
<dbReference type="InterPro" id="IPR046341">
    <property type="entry name" value="SET_dom_sf"/>
</dbReference>
<dbReference type="PROSITE" id="PS50157">
    <property type="entry name" value="ZINC_FINGER_C2H2_2"/>
    <property type="match status" value="3"/>
</dbReference>
<gene>
    <name evidence="7" type="ORF">OFUS_LOCUS13291</name>
</gene>
<dbReference type="Gene3D" id="2.170.270.10">
    <property type="entry name" value="SET domain"/>
    <property type="match status" value="1"/>
</dbReference>
<protein>
    <submittedName>
        <fullName evidence="7">Uncharacterized protein</fullName>
    </submittedName>
</protein>
<keyword evidence="4" id="KW-0805">Transcription regulation</keyword>
<dbReference type="PROSITE" id="PS50280">
    <property type="entry name" value="SET"/>
    <property type="match status" value="1"/>
</dbReference>
<dbReference type="GO" id="GO:0010468">
    <property type="term" value="P:regulation of gene expression"/>
    <property type="evidence" value="ECO:0007669"/>
    <property type="project" value="TreeGrafter"/>
</dbReference>
<reference evidence="7" key="1">
    <citation type="submission" date="2022-03" db="EMBL/GenBank/DDBJ databases">
        <authorList>
            <person name="Martin C."/>
        </authorList>
    </citation>
    <scope>NUCLEOTIDE SEQUENCE</scope>
</reference>
<keyword evidence="2" id="KW-0863">Zinc-finger</keyword>
<dbReference type="Pfam" id="PF21549">
    <property type="entry name" value="PRDM2_PR"/>
    <property type="match status" value="1"/>
</dbReference>
<accession>A0A8J1UYT8</accession>
<sequence length="269" mass="30593">MGASRIPGESTGIFANSWIKPGTEMGPFLGEIIYPSQTNALPCSRNTWEVFNDSGGVEHWVQASDEAITTAETITVNDEESLNDQEPLDDRSRRDGGTQSWLSYINCARHEHEQNVEVYQVGHQIYYRTTKTLSPDTELLVWYSSRHQLYLGIPAPADSTLQDDTPRSTEDTEDNVGRMRCVVCRRGFNSRSNLRSHMRIHTQEKPFVCRFCHRSFSQSSTLRNHVRLHTGEKPYRCVVCKSAYSQLAGLRAHQKSAKHRPTSTMSTHM</sequence>
<dbReference type="SUPFAM" id="SSF57667">
    <property type="entry name" value="beta-beta-alpha zinc fingers"/>
    <property type="match status" value="2"/>
</dbReference>
<keyword evidence="5" id="KW-0804">Transcription</keyword>
<feature type="compositionally biased region" description="Acidic residues" evidence="6">
    <location>
        <begin position="77"/>
        <end position="87"/>
    </location>
</feature>
<dbReference type="InterPro" id="IPR013087">
    <property type="entry name" value="Znf_C2H2_type"/>
</dbReference>
<dbReference type="PROSITE" id="PS00028">
    <property type="entry name" value="ZINC_FINGER_C2H2_1"/>
    <property type="match status" value="3"/>
</dbReference>
<dbReference type="PANTHER" id="PTHR16515:SF20">
    <property type="entry name" value="PR DOMAIN ZINC FINGER PROTEIN 12"/>
    <property type="match status" value="1"/>
</dbReference>
<dbReference type="FunFam" id="3.30.160.60:FF:000501">
    <property type="entry name" value="PR domain zinc finger protein 12"/>
    <property type="match status" value="1"/>
</dbReference>
<dbReference type="InterPro" id="IPR050331">
    <property type="entry name" value="Zinc_finger"/>
</dbReference>
<evidence type="ECO:0000256" key="2">
    <source>
        <dbReference type="ARBA" id="ARBA00022771"/>
    </source>
</evidence>
<evidence type="ECO:0000256" key="5">
    <source>
        <dbReference type="ARBA" id="ARBA00023163"/>
    </source>
</evidence>
<evidence type="ECO:0000256" key="6">
    <source>
        <dbReference type="SAM" id="MobiDB-lite"/>
    </source>
</evidence>
<comment type="caution">
    <text evidence="7">The sequence shown here is derived from an EMBL/GenBank/DDBJ whole genome shotgun (WGS) entry which is preliminary data.</text>
</comment>
<keyword evidence="3" id="KW-0862">Zinc</keyword>
<dbReference type="GO" id="GO:0022008">
    <property type="term" value="P:neurogenesis"/>
    <property type="evidence" value="ECO:0007669"/>
    <property type="project" value="TreeGrafter"/>
</dbReference>
<evidence type="ECO:0000256" key="4">
    <source>
        <dbReference type="ARBA" id="ARBA00023015"/>
    </source>
</evidence>
<dbReference type="Pfam" id="PF00096">
    <property type="entry name" value="zf-C2H2"/>
    <property type="match status" value="2"/>
</dbReference>
<dbReference type="GO" id="GO:0008270">
    <property type="term" value="F:zinc ion binding"/>
    <property type="evidence" value="ECO:0007669"/>
    <property type="project" value="UniProtKB-KW"/>
</dbReference>
<dbReference type="Proteomes" id="UP000749559">
    <property type="component" value="Unassembled WGS sequence"/>
</dbReference>
<keyword evidence="1" id="KW-0479">Metal-binding</keyword>
<name>A0A8J1UYT8_OWEFU</name>
<dbReference type="EMBL" id="CAIIXF020000006">
    <property type="protein sequence ID" value="CAH1787641.1"/>
    <property type="molecule type" value="Genomic_DNA"/>
</dbReference>
<feature type="region of interest" description="Disordered" evidence="6">
    <location>
        <begin position="76"/>
        <end position="96"/>
    </location>
</feature>
<dbReference type="PANTHER" id="PTHR16515">
    <property type="entry name" value="PR DOMAIN ZINC FINGER PROTEIN"/>
    <property type="match status" value="1"/>
</dbReference>
<evidence type="ECO:0000256" key="1">
    <source>
        <dbReference type="ARBA" id="ARBA00022723"/>
    </source>
</evidence>
<dbReference type="InterPro" id="IPR001214">
    <property type="entry name" value="SET_dom"/>
</dbReference>
<dbReference type="SMART" id="SM00355">
    <property type="entry name" value="ZnF_C2H2"/>
    <property type="match status" value="3"/>
</dbReference>
<dbReference type="SUPFAM" id="SSF82199">
    <property type="entry name" value="SET domain"/>
    <property type="match status" value="1"/>
</dbReference>
<dbReference type="GO" id="GO:0005634">
    <property type="term" value="C:nucleus"/>
    <property type="evidence" value="ECO:0007669"/>
    <property type="project" value="TreeGrafter"/>
</dbReference>
<organism evidence="7 8">
    <name type="scientific">Owenia fusiformis</name>
    <name type="common">Polychaete worm</name>
    <dbReference type="NCBI Taxonomy" id="6347"/>
    <lineage>
        <taxon>Eukaryota</taxon>
        <taxon>Metazoa</taxon>
        <taxon>Spiralia</taxon>
        <taxon>Lophotrochozoa</taxon>
        <taxon>Annelida</taxon>
        <taxon>Polychaeta</taxon>
        <taxon>Sedentaria</taxon>
        <taxon>Canalipalpata</taxon>
        <taxon>Sabellida</taxon>
        <taxon>Oweniida</taxon>
        <taxon>Oweniidae</taxon>
        <taxon>Owenia</taxon>
    </lineage>
</organism>
<dbReference type="InterPro" id="IPR036236">
    <property type="entry name" value="Znf_C2H2_sf"/>
</dbReference>
<dbReference type="FunFam" id="3.30.160.60:FF:000526">
    <property type="entry name" value="PR domain zinc finger protein 12"/>
    <property type="match status" value="1"/>
</dbReference>
<dbReference type="Gene3D" id="3.30.160.60">
    <property type="entry name" value="Classic Zinc Finger"/>
    <property type="match status" value="3"/>
</dbReference>
<proteinExistence type="predicted"/>
<evidence type="ECO:0000313" key="7">
    <source>
        <dbReference type="EMBL" id="CAH1787641.1"/>
    </source>
</evidence>
<dbReference type="AlphaFoldDB" id="A0A8J1UYT8"/>
<evidence type="ECO:0000313" key="8">
    <source>
        <dbReference type="Proteomes" id="UP000749559"/>
    </source>
</evidence>
<keyword evidence="8" id="KW-1185">Reference proteome</keyword>